<evidence type="ECO:0000256" key="9">
    <source>
        <dbReference type="ARBA" id="ARBA00023077"/>
    </source>
</evidence>
<feature type="short sequence motif" description="TonB C-terminal box" evidence="13">
    <location>
        <begin position="770"/>
        <end position="787"/>
    </location>
</feature>
<dbReference type="InterPro" id="IPR037066">
    <property type="entry name" value="Plug_dom_sf"/>
</dbReference>
<evidence type="ECO:0000256" key="5">
    <source>
        <dbReference type="ARBA" id="ARBA00022692"/>
    </source>
</evidence>
<gene>
    <name evidence="17" type="ORF">FHT02_004092</name>
</gene>
<comment type="subcellular location">
    <subcellularLocation>
        <location evidence="1 12">Cell outer membrane</location>
        <topology evidence="1 12">Multi-pass membrane protein</topology>
    </subcellularLocation>
</comment>
<evidence type="ECO:0000256" key="4">
    <source>
        <dbReference type="ARBA" id="ARBA00022496"/>
    </source>
</evidence>
<evidence type="ECO:0000256" key="1">
    <source>
        <dbReference type="ARBA" id="ARBA00004571"/>
    </source>
</evidence>
<keyword evidence="18" id="KW-1185">Reference proteome</keyword>
<feature type="signal peptide" evidence="15">
    <location>
        <begin position="1"/>
        <end position="21"/>
    </location>
</feature>
<keyword evidence="17" id="KW-0675">Receptor</keyword>
<dbReference type="AlphaFoldDB" id="A0A840YSZ6"/>
<feature type="region of interest" description="Disordered" evidence="14">
    <location>
        <begin position="22"/>
        <end position="41"/>
    </location>
</feature>
<keyword evidence="9" id="KW-0798">TonB box</keyword>
<dbReference type="Pfam" id="PF00593">
    <property type="entry name" value="TonB_dep_Rec_b-barrel"/>
    <property type="match status" value="1"/>
</dbReference>
<dbReference type="Proteomes" id="UP000527143">
    <property type="component" value="Unassembled WGS sequence"/>
</dbReference>
<sequence>MKWEMGAAILAIVAGTNAAYAQTEPAPTEERHGESGEAGRTDDIVVVGQATTFANNRVTPPMLERQSALTSVNAVIGELPGVSVTEGDAFGSSSWVTTISIRGFNSGGGGQQIGTTLDGMPNGGSGYGGGSRANRFIDVLDLGTVNVSQGTADISSRSNEALGGTLDYVTSDPLQESRVRFTGAAGDFSARKLYARVDTGEIAPDTRAWISGATAYNRDFIGGAGETRRDHLSAKLLTRVADVDLTAFVSYDDADEPEFGSVSLAQFLSDPKHDALTDEWVGIPYIDQAYRAGSRALRKNLFGYLKARTEVGELSMQIGAYGHSMTGRGDWLPPYLVDVVNDSAGQPESEFTGGSPAIGVPNRGTFFFVTPSGAKATMIPGCTGSAGVPAESSPACYAPGSTPVMSYRHTHYDTKRFGFTGDLEWTHAFGGFENQLRAGYWYEHARVNQRRDWHKVTNALIGPAFDGTPYYTQFSTDYPADELMYYVQDALTLGPVTARFGVKQFFLDQGRIERIGAPGSTRIDSHSKPLVSAGLAYRAPIDGLEVFAGYSQNFAAIGNGPLGQPAQTIQRLKPETANNVEVGARYSTNRIQASLTLYDIKFQNQIVSIASNLVTGIDYLEQQDRAYLNVGGVKSRGVEAALAYRISGGLTLSGNYTYNKATYIGTGNAAQDKDVGVAPGVQVINSPRNMWVLSADYARSIFKGGLSAKFVGDRNIDTLGLTQTPSFTLLNGFIGADLGGLDGRLKGVSVTVQGTNLTNERYLAGSDGGSAFLGAPRTVTASLSLDF</sequence>
<dbReference type="InterPro" id="IPR010917">
    <property type="entry name" value="TonB_rcpt_CS"/>
</dbReference>
<evidence type="ECO:0000256" key="2">
    <source>
        <dbReference type="ARBA" id="ARBA00022448"/>
    </source>
</evidence>
<evidence type="ECO:0000256" key="11">
    <source>
        <dbReference type="ARBA" id="ARBA00023237"/>
    </source>
</evidence>
<keyword evidence="6 15" id="KW-0732">Signal</keyword>
<keyword evidence="8" id="KW-0406">Ion transport</keyword>
<organism evidence="17 18">
    <name type="scientific">Sphingomonas xinjiangensis</name>
    <dbReference type="NCBI Taxonomy" id="643568"/>
    <lineage>
        <taxon>Bacteria</taxon>
        <taxon>Pseudomonadati</taxon>
        <taxon>Pseudomonadota</taxon>
        <taxon>Alphaproteobacteria</taxon>
        <taxon>Sphingomonadales</taxon>
        <taxon>Sphingomonadaceae</taxon>
        <taxon>Sphingomonas</taxon>
    </lineage>
</organism>
<protein>
    <submittedName>
        <fullName evidence="17">Outer membrane receptor protein involved in Fe transport</fullName>
    </submittedName>
</protein>
<comment type="caution">
    <text evidence="17">The sequence shown here is derived from an EMBL/GenBank/DDBJ whole genome shotgun (WGS) entry which is preliminary data.</text>
</comment>
<evidence type="ECO:0000256" key="13">
    <source>
        <dbReference type="PROSITE-ProRule" id="PRU10144"/>
    </source>
</evidence>
<feature type="compositionally biased region" description="Basic and acidic residues" evidence="14">
    <location>
        <begin position="28"/>
        <end position="41"/>
    </location>
</feature>
<dbReference type="RefSeq" id="WP_221239598.1">
    <property type="nucleotide sequence ID" value="NZ_JACIJF010000027.1"/>
</dbReference>
<evidence type="ECO:0000256" key="8">
    <source>
        <dbReference type="ARBA" id="ARBA00023065"/>
    </source>
</evidence>
<evidence type="ECO:0000256" key="3">
    <source>
        <dbReference type="ARBA" id="ARBA00022452"/>
    </source>
</evidence>
<dbReference type="PANTHER" id="PTHR32552">
    <property type="entry name" value="FERRICHROME IRON RECEPTOR-RELATED"/>
    <property type="match status" value="1"/>
</dbReference>
<evidence type="ECO:0000313" key="17">
    <source>
        <dbReference type="EMBL" id="MBB5712831.1"/>
    </source>
</evidence>
<feature type="domain" description="TonB-dependent receptor-like beta-barrel" evidence="16">
    <location>
        <begin position="407"/>
        <end position="757"/>
    </location>
</feature>
<dbReference type="Gene3D" id="2.40.170.20">
    <property type="entry name" value="TonB-dependent receptor, beta-barrel domain"/>
    <property type="match status" value="1"/>
</dbReference>
<keyword evidence="5 12" id="KW-0812">Transmembrane</keyword>
<dbReference type="EMBL" id="JACIJF010000027">
    <property type="protein sequence ID" value="MBB5712831.1"/>
    <property type="molecule type" value="Genomic_DNA"/>
</dbReference>
<evidence type="ECO:0000256" key="7">
    <source>
        <dbReference type="ARBA" id="ARBA00023004"/>
    </source>
</evidence>
<name>A0A840YSZ6_9SPHN</name>
<evidence type="ECO:0000256" key="6">
    <source>
        <dbReference type="ARBA" id="ARBA00022729"/>
    </source>
</evidence>
<keyword evidence="2 12" id="KW-0813">Transport</keyword>
<dbReference type="InterPro" id="IPR000531">
    <property type="entry name" value="Beta-barrel_TonB"/>
</dbReference>
<keyword evidence="7" id="KW-0408">Iron</keyword>
<dbReference type="InterPro" id="IPR036942">
    <property type="entry name" value="Beta-barrel_TonB_sf"/>
</dbReference>
<evidence type="ECO:0000259" key="16">
    <source>
        <dbReference type="Pfam" id="PF00593"/>
    </source>
</evidence>
<dbReference type="PROSITE" id="PS01156">
    <property type="entry name" value="TONB_DEPENDENT_REC_2"/>
    <property type="match status" value="1"/>
</dbReference>
<keyword evidence="10 12" id="KW-0472">Membrane</keyword>
<proteinExistence type="inferred from homology"/>
<keyword evidence="3 12" id="KW-1134">Transmembrane beta strand</keyword>
<dbReference type="PANTHER" id="PTHR32552:SF89">
    <property type="entry name" value="CATECHOLATE SIDEROPHORE RECEPTOR FIU"/>
    <property type="match status" value="1"/>
</dbReference>
<evidence type="ECO:0000256" key="12">
    <source>
        <dbReference type="PROSITE-ProRule" id="PRU01360"/>
    </source>
</evidence>
<dbReference type="GO" id="GO:0015344">
    <property type="term" value="F:siderophore uptake transmembrane transporter activity"/>
    <property type="evidence" value="ECO:0007669"/>
    <property type="project" value="TreeGrafter"/>
</dbReference>
<dbReference type="GO" id="GO:0009279">
    <property type="term" value="C:cell outer membrane"/>
    <property type="evidence" value="ECO:0007669"/>
    <property type="project" value="UniProtKB-SubCell"/>
</dbReference>
<keyword evidence="11 12" id="KW-0998">Cell outer membrane</keyword>
<keyword evidence="4" id="KW-0410">Iron transport</keyword>
<feature type="chain" id="PRO_5032859100" evidence="15">
    <location>
        <begin position="22"/>
        <end position="787"/>
    </location>
</feature>
<dbReference type="InterPro" id="IPR039426">
    <property type="entry name" value="TonB-dep_rcpt-like"/>
</dbReference>
<evidence type="ECO:0000256" key="10">
    <source>
        <dbReference type="ARBA" id="ARBA00023136"/>
    </source>
</evidence>
<reference evidence="17 18" key="1">
    <citation type="submission" date="2020-08" db="EMBL/GenBank/DDBJ databases">
        <title>Genomic Encyclopedia of Type Strains, Phase IV (KMG-IV): sequencing the most valuable type-strain genomes for metagenomic binning, comparative biology and taxonomic classification.</title>
        <authorList>
            <person name="Goeker M."/>
        </authorList>
    </citation>
    <scope>NUCLEOTIDE SEQUENCE [LARGE SCALE GENOMIC DNA]</scope>
    <source>
        <strain evidence="17 18">DSM 26736</strain>
    </source>
</reference>
<dbReference type="Gene3D" id="2.170.130.10">
    <property type="entry name" value="TonB-dependent receptor, plug domain"/>
    <property type="match status" value="1"/>
</dbReference>
<evidence type="ECO:0000256" key="14">
    <source>
        <dbReference type="SAM" id="MobiDB-lite"/>
    </source>
</evidence>
<evidence type="ECO:0000313" key="18">
    <source>
        <dbReference type="Proteomes" id="UP000527143"/>
    </source>
</evidence>
<evidence type="ECO:0000256" key="15">
    <source>
        <dbReference type="SAM" id="SignalP"/>
    </source>
</evidence>
<accession>A0A840YSZ6</accession>
<dbReference type="PROSITE" id="PS52016">
    <property type="entry name" value="TONB_DEPENDENT_REC_3"/>
    <property type="match status" value="1"/>
</dbReference>
<comment type="similarity">
    <text evidence="12">Belongs to the TonB-dependent receptor family.</text>
</comment>
<dbReference type="SUPFAM" id="SSF56935">
    <property type="entry name" value="Porins"/>
    <property type="match status" value="1"/>
</dbReference>